<evidence type="ECO:0000256" key="6">
    <source>
        <dbReference type="ARBA" id="ARBA00023316"/>
    </source>
</evidence>
<dbReference type="GO" id="GO:0071555">
    <property type="term" value="P:cell wall organization"/>
    <property type="evidence" value="ECO:0007669"/>
    <property type="project" value="UniProtKB-KW"/>
</dbReference>
<evidence type="ECO:0000256" key="8">
    <source>
        <dbReference type="SAM" id="MobiDB-lite"/>
    </source>
</evidence>
<name>A0A921LNB6_9FIRM</name>
<evidence type="ECO:0000256" key="3">
    <source>
        <dbReference type="ARBA" id="ARBA00022989"/>
    </source>
</evidence>
<feature type="compositionally biased region" description="Basic and acidic residues" evidence="8">
    <location>
        <begin position="1"/>
        <end position="10"/>
    </location>
</feature>
<keyword evidence="4 7" id="KW-0472">Membrane</keyword>
<dbReference type="GO" id="GO:0009252">
    <property type="term" value="P:peptidoglycan biosynthetic process"/>
    <property type="evidence" value="ECO:0007669"/>
    <property type="project" value="UniProtKB-UniRule"/>
</dbReference>
<proteinExistence type="inferred from homology"/>
<feature type="region of interest" description="Disordered" evidence="8">
    <location>
        <begin position="1"/>
        <end position="65"/>
    </location>
</feature>
<reference evidence="9" key="2">
    <citation type="submission" date="2021-09" db="EMBL/GenBank/DDBJ databases">
        <authorList>
            <person name="Gilroy R."/>
        </authorList>
    </citation>
    <scope>NUCLEOTIDE SEQUENCE</scope>
    <source>
        <strain evidence="9">ChiBcec21-2208</strain>
    </source>
</reference>
<dbReference type="Gene3D" id="3.30.1490.480">
    <property type="entry name" value="Endolytic murein transglycosylase"/>
    <property type="match status" value="1"/>
</dbReference>
<dbReference type="PANTHER" id="PTHR30518:SF2">
    <property type="entry name" value="ENDOLYTIC MUREIN TRANSGLYCOSYLASE"/>
    <property type="match status" value="1"/>
</dbReference>
<evidence type="ECO:0000313" key="10">
    <source>
        <dbReference type="Proteomes" id="UP000782880"/>
    </source>
</evidence>
<dbReference type="EMBL" id="DYVE01000114">
    <property type="protein sequence ID" value="HJG27879.1"/>
    <property type="molecule type" value="Genomic_DNA"/>
</dbReference>
<evidence type="ECO:0000313" key="9">
    <source>
        <dbReference type="EMBL" id="HJG27879.1"/>
    </source>
</evidence>
<dbReference type="InterPro" id="IPR003770">
    <property type="entry name" value="MLTG-like"/>
</dbReference>
<feature type="transmembrane region" description="Helical" evidence="7">
    <location>
        <begin position="73"/>
        <end position="93"/>
    </location>
</feature>
<organism evidence="9 10">
    <name type="scientific">Subdoligranulum variabile</name>
    <dbReference type="NCBI Taxonomy" id="214851"/>
    <lineage>
        <taxon>Bacteria</taxon>
        <taxon>Bacillati</taxon>
        <taxon>Bacillota</taxon>
        <taxon>Clostridia</taxon>
        <taxon>Eubacteriales</taxon>
        <taxon>Oscillospiraceae</taxon>
        <taxon>Subdoligranulum</taxon>
    </lineage>
</organism>
<keyword evidence="5 7" id="KW-0456">Lyase</keyword>
<feature type="compositionally biased region" description="Basic and acidic residues" evidence="8">
    <location>
        <begin position="25"/>
        <end position="48"/>
    </location>
</feature>
<dbReference type="Pfam" id="PF02618">
    <property type="entry name" value="YceG"/>
    <property type="match status" value="1"/>
</dbReference>
<feature type="site" description="Important for catalytic activity" evidence="7">
    <location>
        <position position="298"/>
    </location>
</feature>
<keyword evidence="6 7" id="KW-0961">Cell wall biogenesis/degradation</keyword>
<reference evidence="9" key="1">
    <citation type="journal article" date="2021" name="PeerJ">
        <title>Extensive microbial diversity within the chicken gut microbiome revealed by metagenomics and culture.</title>
        <authorList>
            <person name="Gilroy R."/>
            <person name="Ravi A."/>
            <person name="Getino M."/>
            <person name="Pursley I."/>
            <person name="Horton D.L."/>
            <person name="Alikhan N.F."/>
            <person name="Baker D."/>
            <person name="Gharbi K."/>
            <person name="Hall N."/>
            <person name="Watson M."/>
            <person name="Adriaenssens E.M."/>
            <person name="Foster-Nyarko E."/>
            <person name="Jarju S."/>
            <person name="Secka A."/>
            <person name="Antonio M."/>
            <person name="Oren A."/>
            <person name="Chaudhuri R.R."/>
            <person name="La Ragione R."/>
            <person name="Hildebrand F."/>
            <person name="Pallen M.J."/>
        </authorList>
    </citation>
    <scope>NUCLEOTIDE SEQUENCE</scope>
    <source>
        <strain evidence="9">ChiBcec21-2208</strain>
    </source>
</reference>
<evidence type="ECO:0000256" key="4">
    <source>
        <dbReference type="ARBA" id="ARBA00023136"/>
    </source>
</evidence>
<comment type="similarity">
    <text evidence="7">Belongs to the transglycosylase MltG family.</text>
</comment>
<comment type="subcellular location">
    <subcellularLocation>
        <location evidence="7">Cell membrane</location>
        <topology evidence="7">Single-pass membrane protein</topology>
    </subcellularLocation>
</comment>
<dbReference type="HAMAP" id="MF_02065">
    <property type="entry name" value="MltG"/>
    <property type="match status" value="1"/>
</dbReference>
<protein>
    <recommendedName>
        <fullName evidence="7">Endolytic murein transglycosylase</fullName>
        <ecNumber evidence="7">4.2.2.29</ecNumber>
    </recommendedName>
    <alternativeName>
        <fullName evidence="7">Peptidoglycan lytic transglycosylase</fullName>
    </alternativeName>
    <alternativeName>
        <fullName evidence="7">Peptidoglycan polymerization terminase</fullName>
    </alternativeName>
</protein>
<comment type="caution">
    <text evidence="9">The sequence shown here is derived from an EMBL/GenBank/DDBJ whole genome shotgun (WGS) entry which is preliminary data.</text>
</comment>
<comment type="function">
    <text evidence="7">Functions as a peptidoglycan terminase that cleaves nascent peptidoglycan strands endolytically to terminate their elongation.</text>
</comment>
<gene>
    <name evidence="7 9" type="primary">mltG</name>
    <name evidence="9" type="ORF">K8V20_04435</name>
</gene>
<evidence type="ECO:0000256" key="2">
    <source>
        <dbReference type="ARBA" id="ARBA00022692"/>
    </source>
</evidence>
<dbReference type="AlphaFoldDB" id="A0A921LNB6"/>
<keyword evidence="3 7" id="KW-1133">Transmembrane helix</keyword>
<dbReference type="GO" id="GO:0008932">
    <property type="term" value="F:lytic endotransglycosylase activity"/>
    <property type="evidence" value="ECO:0007669"/>
    <property type="project" value="UniProtKB-UniRule"/>
</dbReference>
<evidence type="ECO:0000256" key="1">
    <source>
        <dbReference type="ARBA" id="ARBA00022475"/>
    </source>
</evidence>
<evidence type="ECO:0000256" key="5">
    <source>
        <dbReference type="ARBA" id="ARBA00023239"/>
    </source>
</evidence>
<sequence length="442" mass="49252">MRINRSDNNAENRVQPTSPAPAAQEAKEEKAAVQPPKKKEEPVREKTKPQKKRKAKQEEFEDEESKPRRRFPLGCLIVLIVLVLVGVGAYQVMKFYSEIDGGTELGPEQTITVEQGSSVSSIATQLKDAGIIQYDWLFKEYVKYSGKAGGIQFGEFTLRSGMDYNTIIQTISQETYRPTTNVTIPEGTTAVGVAQIFVDAGLVDSIDTFLNCANGTDGSDFSQYSFWTQIPDNGRLMKCEGYLFPDTYNVYADEDVYYYVDTLYAEFEAKTEGLTDTINQKGTTLDDVVKLASFIQEEAGVEAEDAKVSACFHNRLESDDPLWAEHKLESNACSYITQDVENNYLWNSPTAEYYGWPALGAIPEDVLNAYDTYRISGLPAGPISCPGYAAIEAALNPDQEYLDEGYFFFVTGHPDTDVAGQYFYAKTADEHQANVEKAGWAY</sequence>
<dbReference type="GO" id="GO:0005886">
    <property type="term" value="C:plasma membrane"/>
    <property type="evidence" value="ECO:0007669"/>
    <property type="project" value="UniProtKB-SubCell"/>
</dbReference>
<keyword evidence="2 7" id="KW-0812">Transmembrane</keyword>
<comment type="catalytic activity">
    <reaction evidence="7">
        <text>a peptidoglycan chain = a peptidoglycan chain with N-acetyl-1,6-anhydromuramyl-[peptide] at the reducing end + a peptidoglycan chain with N-acetylglucosamine at the non-reducing end.</text>
        <dbReference type="EC" id="4.2.2.29"/>
    </reaction>
</comment>
<accession>A0A921LNB6</accession>
<keyword evidence="1 7" id="KW-1003">Cell membrane</keyword>
<dbReference type="Proteomes" id="UP000782880">
    <property type="component" value="Unassembled WGS sequence"/>
</dbReference>
<dbReference type="PANTHER" id="PTHR30518">
    <property type="entry name" value="ENDOLYTIC MUREIN TRANSGLYCOSYLASE"/>
    <property type="match status" value="1"/>
</dbReference>
<evidence type="ECO:0000256" key="7">
    <source>
        <dbReference type="HAMAP-Rule" id="MF_02065"/>
    </source>
</evidence>
<dbReference type="EC" id="4.2.2.29" evidence="7"/>
<dbReference type="NCBIfam" id="TIGR00247">
    <property type="entry name" value="endolytic transglycosylase MltG"/>
    <property type="match status" value="1"/>
</dbReference>